<dbReference type="GO" id="GO:0006166">
    <property type="term" value="P:purine ribonucleoside salvage"/>
    <property type="evidence" value="ECO:0007669"/>
    <property type="project" value="UniProtKB-UniRule"/>
</dbReference>
<name>A0A4P6HLM6_9BACT</name>
<dbReference type="SUPFAM" id="SSF53271">
    <property type="entry name" value="PRTase-like"/>
    <property type="match status" value="1"/>
</dbReference>
<proteinExistence type="inferred from homology"/>
<gene>
    <name evidence="12" type="primary">apt</name>
    <name evidence="14" type="ORF">C3Y92_12005</name>
</gene>
<dbReference type="PANTHER" id="PTHR32315">
    <property type="entry name" value="ADENINE PHOSPHORIBOSYLTRANSFERASE"/>
    <property type="match status" value="1"/>
</dbReference>
<dbReference type="KEGG" id="dcb:C3Y92_12005"/>
<keyword evidence="9 12" id="KW-0328">Glycosyltransferase</keyword>
<dbReference type="InterPro" id="IPR029057">
    <property type="entry name" value="PRTase-like"/>
</dbReference>
<dbReference type="AlphaFoldDB" id="A0A4P6HLM6"/>
<keyword evidence="8 12" id="KW-0963">Cytoplasm</keyword>
<comment type="function">
    <text evidence="2 12">Catalyzes a salvage reaction resulting in the formation of AMP, that is energically less costly than de novo synthesis.</text>
</comment>
<dbReference type="NCBIfam" id="NF002634">
    <property type="entry name" value="PRK02304.1-3"/>
    <property type="match status" value="1"/>
</dbReference>
<evidence type="ECO:0000256" key="5">
    <source>
        <dbReference type="ARBA" id="ARBA00008391"/>
    </source>
</evidence>
<dbReference type="CDD" id="cd06223">
    <property type="entry name" value="PRTases_typeI"/>
    <property type="match status" value="1"/>
</dbReference>
<comment type="subcellular location">
    <subcellularLocation>
        <location evidence="3 12">Cytoplasm</location>
    </subcellularLocation>
</comment>
<evidence type="ECO:0000256" key="6">
    <source>
        <dbReference type="ARBA" id="ARBA00011738"/>
    </source>
</evidence>
<dbReference type="EC" id="2.4.2.7" evidence="7 12"/>
<dbReference type="HAMAP" id="MF_00004">
    <property type="entry name" value="Aden_phosphoribosyltr"/>
    <property type="match status" value="1"/>
</dbReference>
<dbReference type="Pfam" id="PF00156">
    <property type="entry name" value="Pribosyltran"/>
    <property type="match status" value="1"/>
</dbReference>
<dbReference type="GO" id="GO:0005737">
    <property type="term" value="C:cytoplasm"/>
    <property type="evidence" value="ECO:0007669"/>
    <property type="project" value="UniProtKB-SubCell"/>
</dbReference>
<feature type="domain" description="Phosphoribosyltransferase" evidence="13">
    <location>
        <begin position="38"/>
        <end position="149"/>
    </location>
</feature>
<dbReference type="InterPro" id="IPR005764">
    <property type="entry name" value="Ade_phspho_trans"/>
</dbReference>
<keyword evidence="10 12" id="KW-0808">Transferase</keyword>
<evidence type="ECO:0000313" key="14">
    <source>
        <dbReference type="EMBL" id="QAZ67905.1"/>
    </source>
</evidence>
<dbReference type="GO" id="GO:0006168">
    <property type="term" value="P:adenine salvage"/>
    <property type="evidence" value="ECO:0007669"/>
    <property type="project" value="InterPro"/>
</dbReference>
<evidence type="ECO:0000256" key="12">
    <source>
        <dbReference type="HAMAP-Rule" id="MF_00004"/>
    </source>
</evidence>
<dbReference type="NCBIfam" id="TIGR01090">
    <property type="entry name" value="apt"/>
    <property type="match status" value="1"/>
</dbReference>
<evidence type="ECO:0000256" key="8">
    <source>
        <dbReference type="ARBA" id="ARBA00022490"/>
    </source>
</evidence>
<dbReference type="Proteomes" id="UP000293296">
    <property type="component" value="Chromosome"/>
</dbReference>
<dbReference type="UniPathway" id="UPA00588">
    <property type="reaction ID" value="UER00646"/>
</dbReference>
<dbReference type="GO" id="GO:0002055">
    <property type="term" value="F:adenine binding"/>
    <property type="evidence" value="ECO:0007669"/>
    <property type="project" value="TreeGrafter"/>
</dbReference>
<protein>
    <recommendedName>
        <fullName evidence="7 12">Adenine phosphoribosyltransferase</fullName>
        <shortName evidence="12">APRT</shortName>
        <ecNumber evidence="7 12">2.4.2.7</ecNumber>
    </recommendedName>
</protein>
<keyword evidence="11 12" id="KW-0660">Purine salvage</keyword>
<dbReference type="FunFam" id="3.40.50.2020:FF:000004">
    <property type="entry name" value="Adenine phosphoribosyltransferase"/>
    <property type="match status" value="1"/>
</dbReference>
<dbReference type="GO" id="GO:0016208">
    <property type="term" value="F:AMP binding"/>
    <property type="evidence" value="ECO:0007669"/>
    <property type="project" value="TreeGrafter"/>
</dbReference>
<evidence type="ECO:0000256" key="9">
    <source>
        <dbReference type="ARBA" id="ARBA00022676"/>
    </source>
</evidence>
<comment type="similarity">
    <text evidence="5 12">Belongs to the purine/pyrimidine phosphoribosyltransferase family.</text>
</comment>
<evidence type="ECO:0000256" key="7">
    <source>
        <dbReference type="ARBA" id="ARBA00011893"/>
    </source>
</evidence>
<sequence length="171" mass="18701">MDLRTLIRDIPDYPKEGILFFDITPLLGDPDGFRRAVDLLAERFADSGATKIVAAEARGFIFGAALAYKMGLGFVPVRKPGKLPYKTVSVSYDLEYGSDTLCMHEDALLRDEKVLVIDDLLATGGTLSGVIDLVEHFGADIVGIGVVIELEFLNGKEQLRSYGYESILQIA</sequence>
<evidence type="ECO:0000259" key="13">
    <source>
        <dbReference type="Pfam" id="PF00156"/>
    </source>
</evidence>
<dbReference type="EMBL" id="CP026538">
    <property type="protein sequence ID" value="QAZ67905.1"/>
    <property type="molecule type" value="Genomic_DNA"/>
</dbReference>
<evidence type="ECO:0000313" key="15">
    <source>
        <dbReference type="Proteomes" id="UP000293296"/>
    </source>
</evidence>
<dbReference type="NCBIfam" id="NF002636">
    <property type="entry name" value="PRK02304.1-5"/>
    <property type="match status" value="1"/>
</dbReference>
<accession>A0A4P6HLM6</accession>
<dbReference type="InterPro" id="IPR000836">
    <property type="entry name" value="PRTase_dom"/>
</dbReference>
<comment type="subunit">
    <text evidence="6 12">Homodimer.</text>
</comment>
<evidence type="ECO:0000256" key="11">
    <source>
        <dbReference type="ARBA" id="ARBA00022726"/>
    </source>
</evidence>
<reference evidence="14 15" key="1">
    <citation type="submission" date="2018-02" db="EMBL/GenBank/DDBJ databases">
        <title>Genome sequence of Desulfovibrio carbinolicus DSM 3852.</title>
        <authorList>
            <person name="Wilbanks E."/>
            <person name="Skennerton C.T."/>
            <person name="Orphan V.J."/>
        </authorList>
    </citation>
    <scope>NUCLEOTIDE SEQUENCE [LARGE SCALE GENOMIC DNA]</scope>
    <source>
        <strain evidence="14 15">DSM 3852</strain>
    </source>
</reference>
<dbReference type="PANTHER" id="PTHR32315:SF3">
    <property type="entry name" value="ADENINE PHOSPHORIBOSYLTRANSFERASE"/>
    <property type="match status" value="1"/>
</dbReference>
<dbReference type="OrthoDB" id="9803963at2"/>
<comment type="catalytic activity">
    <reaction evidence="1 12">
        <text>AMP + diphosphate = 5-phospho-alpha-D-ribose 1-diphosphate + adenine</text>
        <dbReference type="Rhea" id="RHEA:16609"/>
        <dbReference type="ChEBI" id="CHEBI:16708"/>
        <dbReference type="ChEBI" id="CHEBI:33019"/>
        <dbReference type="ChEBI" id="CHEBI:58017"/>
        <dbReference type="ChEBI" id="CHEBI:456215"/>
        <dbReference type="EC" id="2.4.2.7"/>
    </reaction>
</comment>
<dbReference type="InterPro" id="IPR050054">
    <property type="entry name" value="UPRTase/APRTase"/>
</dbReference>
<organism evidence="14 15">
    <name type="scientific">Solidesulfovibrio carbinolicus</name>
    <dbReference type="NCBI Taxonomy" id="296842"/>
    <lineage>
        <taxon>Bacteria</taxon>
        <taxon>Pseudomonadati</taxon>
        <taxon>Thermodesulfobacteriota</taxon>
        <taxon>Desulfovibrionia</taxon>
        <taxon>Desulfovibrionales</taxon>
        <taxon>Desulfovibrionaceae</taxon>
        <taxon>Solidesulfovibrio</taxon>
    </lineage>
</organism>
<evidence type="ECO:0000256" key="2">
    <source>
        <dbReference type="ARBA" id="ARBA00003968"/>
    </source>
</evidence>
<keyword evidence="15" id="KW-1185">Reference proteome</keyword>
<dbReference type="GO" id="GO:0003999">
    <property type="term" value="F:adenine phosphoribosyltransferase activity"/>
    <property type="evidence" value="ECO:0007669"/>
    <property type="project" value="UniProtKB-UniRule"/>
</dbReference>
<dbReference type="GO" id="GO:0044209">
    <property type="term" value="P:AMP salvage"/>
    <property type="evidence" value="ECO:0007669"/>
    <property type="project" value="UniProtKB-UniRule"/>
</dbReference>
<dbReference type="RefSeq" id="WP_129352902.1">
    <property type="nucleotide sequence ID" value="NZ_CP026538.1"/>
</dbReference>
<evidence type="ECO:0000256" key="4">
    <source>
        <dbReference type="ARBA" id="ARBA00004659"/>
    </source>
</evidence>
<comment type="pathway">
    <text evidence="4 12">Purine metabolism; AMP biosynthesis via salvage pathway; AMP from adenine: step 1/1.</text>
</comment>
<evidence type="ECO:0000256" key="3">
    <source>
        <dbReference type="ARBA" id="ARBA00004496"/>
    </source>
</evidence>
<dbReference type="Gene3D" id="3.40.50.2020">
    <property type="match status" value="1"/>
</dbReference>
<evidence type="ECO:0000256" key="1">
    <source>
        <dbReference type="ARBA" id="ARBA00000868"/>
    </source>
</evidence>
<evidence type="ECO:0000256" key="10">
    <source>
        <dbReference type="ARBA" id="ARBA00022679"/>
    </source>
</evidence>